<evidence type="ECO:0000313" key="2">
    <source>
        <dbReference type="Proteomes" id="UP000515856"/>
    </source>
</evidence>
<gene>
    <name evidence="1" type="ORF">H9Q80_18035</name>
</gene>
<evidence type="ECO:0000313" key="1">
    <source>
        <dbReference type="EMBL" id="QNM12117.1"/>
    </source>
</evidence>
<keyword evidence="2" id="KW-1185">Reference proteome</keyword>
<proteinExistence type="predicted"/>
<dbReference type="Proteomes" id="UP000515856">
    <property type="component" value="Chromosome"/>
</dbReference>
<accession>A0A7G9GMT5</accession>
<reference evidence="1 2" key="1">
    <citation type="submission" date="2020-08" db="EMBL/GenBank/DDBJ databases">
        <authorList>
            <person name="Liu C."/>
            <person name="Sun Q."/>
        </authorList>
    </citation>
    <scope>NUCLEOTIDE SEQUENCE [LARGE SCALE GENOMIC DNA]</scope>
    <source>
        <strain evidence="1 2">NSJ-61</strain>
    </source>
</reference>
<sequence length="95" mass="10763">MKKHIAGCSLTICCLLFMIMIIMGMNGKALSPKQAVFVYPKDTEISKDAHTYLKGVIRKDHIKLDLSKVDSHTPGVYPAYAKQSNRTYEFQIEIK</sequence>
<dbReference type="AlphaFoldDB" id="A0A7G9GMT5"/>
<dbReference type="RefSeq" id="WP_117455082.1">
    <property type="nucleotide sequence ID" value="NZ_CP060636.1"/>
</dbReference>
<dbReference type="EMBL" id="CP060636">
    <property type="protein sequence ID" value="QNM12117.1"/>
    <property type="molecule type" value="Genomic_DNA"/>
</dbReference>
<protein>
    <submittedName>
        <fullName evidence="1">Uncharacterized protein</fullName>
    </submittedName>
</protein>
<organism evidence="1 2">
    <name type="scientific">[Eubacterium] hominis</name>
    <dbReference type="NCBI Taxonomy" id="2764325"/>
    <lineage>
        <taxon>Bacteria</taxon>
        <taxon>Bacillati</taxon>
        <taxon>Bacillota</taxon>
        <taxon>Erysipelotrichia</taxon>
        <taxon>Erysipelotrichales</taxon>
        <taxon>Erysipelotrichaceae</taxon>
        <taxon>Amedibacillus</taxon>
    </lineage>
</organism>
<dbReference type="KEGG" id="ehn:H9Q80_18035"/>
<name>A0A7G9GMT5_9FIRM</name>